<sequence>MKPLKNRLLAIVMQVELTLNLWVGGGFMIWVLFDRDATRYFEPYAVFAIISLCLFFGCAWFVRCPLCNKCMPHLYKPGEGLLMHRVMRVHEVFTHKVIECPECKQLVKLRD</sequence>
<evidence type="ECO:0000313" key="2">
    <source>
        <dbReference type="EMBL" id="MDD1014660.1"/>
    </source>
</evidence>
<dbReference type="Proteomes" id="UP001148184">
    <property type="component" value="Unassembled WGS sequence"/>
</dbReference>
<keyword evidence="2" id="KW-0675">Receptor</keyword>
<keyword evidence="1" id="KW-1133">Transmembrane helix</keyword>
<feature type="transmembrane region" description="Helical" evidence="1">
    <location>
        <begin position="7"/>
        <end position="32"/>
    </location>
</feature>
<protein>
    <submittedName>
        <fullName evidence="2">Class J serpentine receptor</fullName>
    </submittedName>
</protein>
<keyword evidence="1" id="KW-0812">Transmembrane</keyword>
<dbReference type="EMBL" id="JAMDGZ010000026">
    <property type="protein sequence ID" value="MDD1014660.1"/>
    <property type="molecule type" value="Genomic_DNA"/>
</dbReference>
<comment type="caution">
    <text evidence="2">The sequence shown here is derived from an EMBL/GenBank/DDBJ whole genome shotgun (WGS) entry which is preliminary data.</text>
</comment>
<dbReference type="RefSeq" id="WP_273893382.1">
    <property type="nucleotide sequence ID" value="NZ_JAMDGP010000034.1"/>
</dbReference>
<accession>A0ABT5P8N8</accession>
<evidence type="ECO:0000256" key="1">
    <source>
        <dbReference type="SAM" id="Phobius"/>
    </source>
</evidence>
<evidence type="ECO:0000313" key="3">
    <source>
        <dbReference type="Proteomes" id="UP001148184"/>
    </source>
</evidence>
<reference evidence="2 3" key="1">
    <citation type="submission" date="2022-05" db="EMBL/GenBank/DDBJ databases">
        <title>Novel Pseudomonas spp. Isolated from a Rainbow Trout Aquaculture Facility.</title>
        <authorList>
            <person name="Testerman T."/>
            <person name="Graf J."/>
        </authorList>
    </citation>
    <scope>NUCLEOTIDE SEQUENCE [LARGE SCALE GENOMIC DNA]</scope>
    <source>
        <strain evidence="2 3">ID1025</strain>
    </source>
</reference>
<organism evidence="2 3">
    <name type="scientific">Pseudomonas rubra</name>
    <dbReference type="NCBI Taxonomy" id="2942627"/>
    <lineage>
        <taxon>Bacteria</taxon>
        <taxon>Pseudomonadati</taxon>
        <taxon>Pseudomonadota</taxon>
        <taxon>Gammaproteobacteria</taxon>
        <taxon>Pseudomonadales</taxon>
        <taxon>Pseudomonadaceae</taxon>
        <taxon>Pseudomonas</taxon>
    </lineage>
</organism>
<name>A0ABT5P8N8_9PSED</name>
<proteinExistence type="predicted"/>
<keyword evidence="1" id="KW-0472">Membrane</keyword>
<gene>
    <name evidence="2" type="ORF">M5G17_13350</name>
</gene>
<keyword evidence="3" id="KW-1185">Reference proteome</keyword>
<feature type="transmembrane region" description="Helical" evidence="1">
    <location>
        <begin position="44"/>
        <end position="62"/>
    </location>
</feature>